<evidence type="ECO:0008006" key="2">
    <source>
        <dbReference type="Google" id="ProtNLM"/>
    </source>
</evidence>
<organism evidence="1">
    <name type="scientific">Zooxanthella nutricula</name>
    <dbReference type="NCBI Taxonomy" id="1333877"/>
    <lineage>
        <taxon>Eukaryota</taxon>
        <taxon>Sar</taxon>
        <taxon>Alveolata</taxon>
        <taxon>Dinophyceae</taxon>
        <taxon>Peridiniales</taxon>
        <taxon>Peridiniales incertae sedis</taxon>
        <taxon>Zooxanthella</taxon>
    </lineage>
</organism>
<dbReference type="SUPFAM" id="SSF56784">
    <property type="entry name" value="HAD-like"/>
    <property type="match status" value="1"/>
</dbReference>
<sequence>MIADDHRFMGIKIDHQHFQIVATLAQLRAFIRQVSSGEVSMDRKLRFCFDLDGTLVTEPRVSGDLSTCEPVARAIRLVRELHDAGHTIVIVTSRGMDLGRGLDAALAEAGSITFKTLAQFAIPYDELHFGKPCADIYVDSRTLNAQPDIIERDLGWHAGPTSPADEALDGAIDARAFNLVRAKGHAHVLKSSTWEILRGECHWYRSIHPGVASLFPKPLEIVDGDGSKPHASITMEKVVGVSFSHLATSRLLLRGSLRKMVQAIHRVHTQVPVDGSPVAGEQRATTQELCSNYATKVRKRVAKYRELYRELGNEAGLDTDRMAKVVVGFLQEFEESGRAKHAFYIHGDPVFSNILRTPDDEVVFIDMRGELGSRLTTQGDVHYDLSKVYQSLCGYDFMLLDQLLDETSSEIFDGLRAAFWEDVRRLYPDVSHRDVRLHTAAHFFAIVPLHEVRSRMVRYLRTSYSMLSVEGLM</sequence>
<dbReference type="AlphaFoldDB" id="A0A7S2NU04"/>
<accession>A0A7S2NU04</accession>
<dbReference type="Gene3D" id="3.40.50.1000">
    <property type="entry name" value="HAD superfamily/HAD-like"/>
    <property type="match status" value="1"/>
</dbReference>
<proteinExistence type="predicted"/>
<evidence type="ECO:0000313" key="1">
    <source>
        <dbReference type="EMBL" id="CAD9558145.1"/>
    </source>
</evidence>
<gene>
    <name evidence="1" type="ORF">BRAN1462_LOCUS21908</name>
</gene>
<dbReference type="EMBL" id="HBGW01034636">
    <property type="protein sequence ID" value="CAD9558145.1"/>
    <property type="molecule type" value="Transcribed_RNA"/>
</dbReference>
<dbReference type="InterPro" id="IPR023214">
    <property type="entry name" value="HAD_sf"/>
</dbReference>
<protein>
    <recommendedName>
        <fullName evidence="2">Aminoglycoside phosphotransferase domain-containing protein</fullName>
    </recommendedName>
</protein>
<dbReference type="InterPro" id="IPR011009">
    <property type="entry name" value="Kinase-like_dom_sf"/>
</dbReference>
<dbReference type="InterPro" id="IPR036412">
    <property type="entry name" value="HAD-like_sf"/>
</dbReference>
<reference evidence="1" key="1">
    <citation type="submission" date="2021-01" db="EMBL/GenBank/DDBJ databases">
        <authorList>
            <person name="Corre E."/>
            <person name="Pelletier E."/>
            <person name="Niang G."/>
            <person name="Scheremetjew M."/>
            <person name="Finn R."/>
            <person name="Kale V."/>
            <person name="Holt S."/>
            <person name="Cochrane G."/>
            <person name="Meng A."/>
            <person name="Brown T."/>
            <person name="Cohen L."/>
        </authorList>
    </citation>
    <scope>NUCLEOTIDE SEQUENCE</scope>
    <source>
        <strain evidence="1">RCC3387</strain>
    </source>
</reference>
<name>A0A7S2NU04_9DINO</name>
<dbReference type="SUPFAM" id="SSF56112">
    <property type="entry name" value="Protein kinase-like (PK-like)"/>
    <property type="match status" value="1"/>
</dbReference>